<keyword evidence="4" id="KW-0547">Nucleotide-binding</keyword>
<dbReference type="AlphaFoldDB" id="A0A563VLM5"/>
<dbReference type="EMBL" id="CAACVJ010000049">
    <property type="protein sequence ID" value="VEP12322.1"/>
    <property type="molecule type" value="Genomic_DNA"/>
</dbReference>
<evidence type="ECO:0000256" key="4">
    <source>
        <dbReference type="ARBA" id="ARBA00022741"/>
    </source>
</evidence>
<dbReference type="Gene3D" id="3.30.565.10">
    <property type="entry name" value="Histidine kinase-like ATPase, C-terminal domain"/>
    <property type="match status" value="1"/>
</dbReference>
<evidence type="ECO:0000313" key="10">
    <source>
        <dbReference type="Proteomes" id="UP000320055"/>
    </source>
</evidence>
<comment type="catalytic activity">
    <reaction evidence="1">
        <text>ATP-dependent breakage, passage and rejoining of double-stranded DNA.</text>
        <dbReference type="EC" id="5.6.2.2"/>
    </reaction>
</comment>
<dbReference type="GO" id="GO:0003677">
    <property type="term" value="F:DNA binding"/>
    <property type="evidence" value="ECO:0007669"/>
    <property type="project" value="UniProtKB-KW"/>
</dbReference>
<dbReference type="GO" id="GO:0005524">
    <property type="term" value="F:ATP binding"/>
    <property type="evidence" value="ECO:0007669"/>
    <property type="project" value="UniProtKB-KW"/>
</dbReference>
<evidence type="ECO:0000256" key="5">
    <source>
        <dbReference type="ARBA" id="ARBA00022840"/>
    </source>
</evidence>
<keyword evidence="10" id="KW-1185">Reference proteome</keyword>
<accession>A0A563VLM5</accession>
<dbReference type="EC" id="5.6.2.2" evidence="3"/>
<dbReference type="OrthoDB" id="9802808at2"/>
<keyword evidence="5" id="KW-0067">ATP-binding</keyword>
<sequence>MTQYQPTQKELIESIRRRPGMFFGSVGERGVEQFIYELVANIIDRFLVDEATFVKVTIQDSTITVIDDALGFPFDEPSRVENISLATEFLTNFHFTPSKDGHSPHIHLVGNGGGIAPINIASSQLTIKSWRNGLLWSQSFVRGIAQNNPTIIEQGNGKGTAIELIPDAEIFGISKPRLNVIRKALFEIAHLFSGLKVYFQEECFFAPEGLEMLGSLFLDPPIPYRIKNKPFHLKLQQENMFIEVAAFEDVCEQKKVLSWVNGIRTFDNGSHVEGFLEVLQQVEWNPQLILIHVIMYKPVFAYPMKTKLDVPSVKDEVKQALLKPLQNYLMLAKETNKN</sequence>
<organism evidence="9 10">
    <name type="scientific">Hyella patelloides LEGE 07179</name>
    <dbReference type="NCBI Taxonomy" id="945734"/>
    <lineage>
        <taxon>Bacteria</taxon>
        <taxon>Bacillati</taxon>
        <taxon>Cyanobacteriota</taxon>
        <taxon>Cyanophyceae</taxon>
        <taxon>Pleurocapsales</taxon>
        <taxon>Hyellaceae</taxon>
        <taxon>Hyella</taxon>
    </lineage>
</organism>
<keyword evidence="8" id="KW-0413">Isomerase</keyword>
<dbReference type="PANTHER" id="PTHR45866">
    <property type="entry name" value="DNA GYRASE/TOPOISOMERASE SUBUNIT B"/>
    <property type="match status" value="1"/>
</dbReference>
<protein>
    <recommendedName>
        <fullName evidence="3">DNA topoisomerase (ATP-hydrolyzing)</fullName>
        <ecNumber evidence="3">5.6.2.2</ecNumber>
    </recommendedName>
</protein>
<dbReference type="GO" id="GO:0003918">
    <property type="term" value="F:DNA topoisomerase type II (double strand cut, ATP-hydrolyzing) activity"/>
    <property type="evidence" value="ECO:0007669"/>
    <property type="project" value="UniProtKB-EC"/>
</dbReference>
<evidence type="ECO:0000256" key="7">
    <source>
        <dbReference type="ARBA" id="ARBA00023125"/>
    </source>
</evidence>
<dbReference type="PRINTS" id="PR00418">
    <property type="entry name" value="TPI2FAMILY"/>
</dbReference>
<keyword evidence="7" id="KW-0238">DNA-binding</keyword>
<keyword evidence="6" id="KW-0799">Topoisomerase</keyword>
<name>A0A563VLM5_9CYAN</name>
<evidence type="ECO:0000256" key="3">
    <source>
        <dbReference type="ARBA" id="ARBA00012895"/>
    </source>
</evidence>
<dbReference type="Gene3D" id="3.30.230.10">
    <property type="match status" value="1"/>
</dbReference>
<evidence type="ECO:0000256" key="2">
    <source>
        <dbReference type="ARBA" id="ARBA00010708"/>
    </source>
</evidence>
<dbReference type="InterPro" id="IPR020568">
    <property type="entry name" value="Ribosomal_Su5_D2-typ_SF"/>
</dbReference>
<dbReference type="SUPFAM" id="SSF55874">
    <property type="entry name" value="ATPase domain of HSP90 chaperone/DNA topoisomerase II/histidine kinase"/>
    <property type="match status" value="1"/>
</dbReference>
<dbReference type="SUPFAM" id="SSF54211">
    <property type="entry name" value="Ribosomal protein S5 domain 2-like"/>
    <property type="match status" value="1"/>
</dbReference>
<reference evidence="9 10" key="1">
    <citation type="submission" date="2019-01" db="EMBL/GenBank/DDBJ databases">
        <authorList>
            <person name="Brito A."/>
        </authorList>
    </citation>
    <scope>NUCLEOTIDE SEQUENCE [LARGE SCALE GENOMIC DNA]</scope>
    <source>
        <strain evidence="9">1</strain>
    </source>
</reference>
<dbReference type="InterPro" id="IPR036890">
    <property type="entry name" value="HATPase_C_sf"/>
</dbReference>
<gene>
    <name evidence="9" type="ORF">H1P_1420012</name>
</gene>
<evidence type="ECO:0000313" key="9">
    <source>
        <dbReference type="EMBL" id="VEP12322.1"/>
    </source>
</evidence>
<evidence type="ECO:0000256" key="6">
    <source>
        <dbReference type="ARBA" id="ARBA00023029"/>
    </source>
</evidence>
<dbReference type="RefSeq" id="WP_144870240.1">
    <property type="nucleotide sequence ID" value="NZ_LR213894.1"/>
</dbReference>
<dbReference type="Proteomes" id="UP000320055">
    <property type="component" value="Unassembled WGS sequence"/>
</dbReference>
<proteinExistence type="inferred from homology"/>
<evidence type="ECO:0000256" key="1">
    <source>
        <dbReference type="ARBA" id="ARBA00000185"/>
    </source>
</evidence>
<evidence type="ECO:0000256" key="8">
    <source>
        <dbReference type="ARBA" id="ARBA00023235"/>
    </source>
</evidence>
<comment type="similarity">
    <text evidence="2">Belongs to the type II topoisomerase GyrB family.</text>
</comment>
<dbReference type="PANTHER" id="PTHR45866:SF1">
    <property type="entry name" value="DNA GYRASE SUBUNIT B, MITOCHONDRIAL"/>
    <property type="match status" value="1"/>
</dbReference>
<dbReference type="InterPro" id="IPR014721">
    <property type="entry name" value="Ribsml_uS5_D2-typ_fold_subgr"/>
</dbReference>